<evidence type="ECO:0000256" key="1">
    <source>
        <dbReference type="SAM" id="MobiDB-lite"/>
    </source>
</evidence>
<proteinExistence type="predicted"/>
<feature type="region of interest" description="Disordered" evidence="1">
    <location>
        <begin position="16"/>
        <end position="60"/>
    </location>
</feature>
<dbReference type="AlphaFoldDB" id="A0A0E9VY41"/>
<evidence type="ECO:0000313" key="2">
    <source>
        <dbReference type="EMBL" id="JAH82997.1"/>
    </source>
</evidence>
<reference evidence="2" key="1">
    <citation type="submission" date="2014-11" db="EMBL/GenBank/DDBJ databases">
        <authorList>
            <person name="Amaro Gonzalez C."/>
        </authorList>
    </citation>
    <scope>NUCLEOTIDE SEQUENCE</scope>
</reference>
<protein>
    <submittedName>
        <fullName evidence="2">Uncharacterized protein</fullName>
    </submittedName>
</protein>
<dbReference type="EMBL" id="GBXM01025580">
    <property type="protein sequence ID" value="JAH82997.1"/>
    <property type="molecule type" value="Transcribed_RNA"/>
</dbReference>
<reference evidence="2" key="2">
    <citation type="journal article" date="2015" name="Fish Shellfish Immunol.">
        <title>Early steps in the European eel (Anguilla anguilla)-Vibrio vulnificus interaction in the gills: Role of the RtxA13 toxin.</title>
        <authorList>
            <person name="Callol A."/>
            <person name="Pajuelo D."/>
            <person name="Ebbesson L."/>
            <person name="Teles M."/>
            <person name="MacKenzie S."/>
            <person name="Amaro C."/>
        </authorList>
    </citation>
    <scope>NUCLEOTIDE SEQUENCE</scope>
</reference>
<organism evidence="2">
    <name type="scientific">Anguilla anguilla</name>
    <name type="common">European freshwater eel</name>
    <name type="synonym">Muraena anguilla</name>
    <dbReference type="NCBI Taxonomy" id="7936"/>
    <lineage>
        <taxon>Eukaryota</taxon>
        <taxon>Metazoa</taxon>
        <taxon>Chordata</taxon>
        <taxon>Craniata</taxon>
        <taxon>Vertebrata</taxon>
        <taxon>Euteleostomi</taxon>
        <taxon>Actinopterygii</taxon>
        <taxon>Neopterygii</taxon>
        <taxon>Teleostei</taxon>
        <taxon>Anguilliformes</taxon>
        <taxon>Anguillidae</taxon>
        <taxon>Anguilla</taxon>
    </lineage>
</organism>
<sequence>MWTFCLCERTLRTRGTWSPAKRETGRREGRKKGKEGQGWTKRNKYKKLTKQQVPKKGLNK</sequence>
<accession>A0A0E9VY41</accession>
<name>A0A0E9VY41_ANGAN</name>